<protein>
    <recommendedName>
        <fullName evidence="6">RING-type domain-containing protein</fullName>
    </recommendedName>
</protein>
<dbReference type="AlphaFoldDB" id="A0A6N2KCR4"/>
<dbReference type="GO" id="GO:0008270">
    <property type="term" value="F:zinc ion binding"/>
    <property type="evidence" value="ECO:0007669"/>
    <property type="project" value="UniProtKB-KW"/>
</dbReference>
<dbReference type="SMART" id="SM00184">
    <property type="entry name" value="RING"/>
    <property type="match status" value="1"/>
</dbReference>
<dbReference type="PROSITE" id="PS50089">
    <property type="entry name" value="ZF_RING_2"/>
    <property type="match status" value="1"/>
</dbReference>
<dbReference type="InterPro" id="IPR051834">
    <property type="entry name" value="RING_finger_E3_ligase"/>
</dbReference>
<name>A0A6N2KCR4_SALVM</name>
<evidence type="ECO:0000256" key="5">
    <source>
        <dbReference type="SAM" id="MobiDB-lite"/>
    </source>
</evidence>
<keyword evidence="3" id="KW-0862">Zinc</keyword>
<accession>A0A6N2KCR4</accession>
<dbReference type="SUPFAM" id="SSF57850">
    <property type="entry name" value="RING/U-box"/>
    <property type="match status" value="1"/>
</dbReference>
<evidence type="ECO:0000313" key="7">
    <source>
        <dbReference type="EMBL" id="VFU26202.1"/>
    </source>
</evidence>
<evidence type="ECO:0000259" key="6">
    <source>
        <dbReference type="PROSITE" id="PS50089"/>
    </source>
</evidence>
<dbReference type="PANTHER" id="PTHR45931:SF3">
    <property type="entry name" value="RING ZINC FINGER-CONTAINING PROTEIN"/>
    <property type="match status" value="1"/>
</dbReference>
<evidence type="ECO:0000256" key="1">
    <source>
        <dbReference type="ARBA" id="ARBA00022723"/>
    </source>
</evidence>
<keyword evidence="2 4" id="KW-0863">Zinc-finger</keyword>
<sequence>MTSASELFYQRRSRVSRANTDLGLEPSLSDRNFNQNNNRRHRHNHNNRHDLDGCDPLRRYPHVRTPFPRLSSPSERASARRDQGTGQSVPSNNLTTETLSSPSQPRVTGNERLPGAVLLARARLLERLRGVSISGNRQSGLASFGIYNREYTLGDELRVIDAGDWGTDISTGLFAGVSPFNDSTFQAERPHTLQESHKKKPPGLTQDVLHCLQSEVFSYLGKGIEGGSAQVSWDCSICLESFAEGDELIRLPCDHRFHSACLDPWVRTCGDCPYCRRDIVVLVVLGFEVKHEIVLAYAPQF</sequence>
<evidence type="ECO:0000256" key="2">
    <source>
        <dbReference type="ARBA" id="ARBA00022771"/>
    </source>
</evidence>
<feature type="domain" description="RING-type" evidence="6">
    <location>
        <begin position="235"/>
        <end position="276"/>
    </location>
</feature>
<proteinExistence type="predicted"/>
<dbReference type="Pfam" id="PF13639">
    <property type="entry name" value="zf-RING_2"/>
    <property type="match status" value="1"/>
</dbReference>
<dbReference type="EMBL" id="CAADRP010000280">
    <property type="protein sequence ID" value="VFU26202.1"/>
    <property type="molecule type" value="Genomic_DNA"/>
</dbReference>
<dbReference type="GO" id="GO:0061630">
    <property type="term" value="F:ubiquitin protein ligase activity"/>
    <property type="evidence" value="ECO:0007669"/>
    <property type="project" value="TreeGrafter"/>
</dbReference>
<dbReference type="PANTHER" id="PTHR45931">
    <property type="entry name" value="SI:CH211-59O9.10"/>
    <property type="match status" value="1"/>
</dbReference>
<evidence type="ECO:0000256" key="4">
    <source>
        <dbReference type="PROSITE-ProRule" id="PRU00175"/>
    </source>
</evidence>
<feature type="region of interest" description="Disordered" evidence="5">
    <location>
        <begin position="20"/>
        <end position="110"/>
    </location>
</feature>
<dbReference type="InterPro" id="IPR013083">
    <property type="entry name" value="Znf_RING/FYVE/PHD"/>
</dbReference>
<reference evidence="7" key="1">
    <citation type="submission" date="2019-03" db="EMBL/GenBank/DDBJ databases">
        <authorList>
            <person name="Mank J."/>
            <person name="Almeida P."/>
        </authorList>
    </citation>
    <scope>NUCLEOTIDE SEQUENCE</scope>
    <source>
        <strain evidence="7">78183</strain>
    </source>
</reference>
<keyword evidence="1" id="KW-0479">Metal-binding</keyword>
<dbReference type="GO" id="GO:0006511">
    <property type="term" value="P:ubiquitin-dependent protein catabolic process"/>
    <property type="evidence" value="ECO:0007669"/>
    <property type="project" value="TreeGrafter"/>
</dbReference>
<organism evidence="7">
    <name type="scientific">Salix viminalis</name>
    <name type="common">Common osier</name>
    <name type="synonym">Basket willow</name>
    <dbReference type="NCBI Taxonomy" id="40686"/>
    <lineage>
        <taxon>Eukaryota</taxon>
        <taxon>Viridiplantae</taxon>
        <taxon>Streptophyta</taxon>
        <taxon>Embryophyta</taxon>
        <taxon>Tracheophyta</taxon>
        <taxon>Spermatophyta</taxon>
        <taxon>Magnoliopsida</taxon>
        <taxon>eudicotyledons</taxon>
        <taxon>Gunneridae</taxon>
        <taxon>Pentapetalae</taxon>
        <taxon>rosids</taxon>
        <taxon>fabids</taxon>
        <taxon>Malpighiales</taxon>
        <taxon>Salicaceae</taxon>
        <taxon>Saliceae</taxon>
        <taxon>Salix</taxon>
    </lineage>
</organism>
<feature type="compositionally biased region" description="Basic and acidic residues" evidence="5">
    <location>
        <begin position="47"/>
        <end position="58"/>
    </location>
</feature>
<evidence type="ECO:0000256" key="3">
    <source>
        <dbReference type="ARBA" id="ARBA00022833"/>
    </source>
</evidence>
<dbReference type="InterPro" id="IPR001841">
    <property type="entry name" value="Znf_RING"/>
</dbReference>
<feature type="compositionally biased region" description="Polar residues" evidence="5">
    <location>
        <begin position="84"/>
        <end position="107"/>
    </location>
</feature>
<dbReference type="GO" id="GO:0005634">
    <property type="term" value="C:nucleus"/>
    <property type="evidence" value="ECO:0007669"/>
    <property type="project" value="TreeGrafter"/>
</dbReference>
<gene>
    <name evidence="7" type="ORF">SVIM_LOCUS66814</name>
</gene>
<dbReference type="Gene3D" id="3.30.40.10">
    <property type="entry name" value="Zinc/RING finger domain, C3HC4 (zinc finger)"/>
    <property type="match status" value="1"/>
</dbReference>